<dbReference type="Gene3D" id="3.40.50.2020">
    <property type="match status" value="1"/>
</dbReference>
<dbReference type="InterPro" id="IPR029057">
    <property type="entry name" value="PRTase-like"/>
</dbReference>
<comment type="caution">
    <text evidence="2">The sequence shown here is derived from an EMBL/GenBank/DDBJ whole genome shotgun (WGS) entry which is preliminary data.</text>
</comment>
<reference evidence="2 3" key="1">
    <citation type="submission" date="2021-07" db="EMBL/GenBank/DDBJ databases">
        <title>Clostridium weizhouense sp. nov., an anaerobic bacterium isolated from activated sludge of Petroleum wastewater.</title>
        <authorList>
            <person name="Li Q."/>
        </authorList>
    </citation>
    <scope>NUCLEOTIDE SEQUENCE [LARGE SCALE GENOMIC DNA]</scope>
    <source>
        <strain evidence="2 3">YB-6</strain>
    </source>
</reference>
<dbReference type="EMBL" id="JAHXPT010000003">
    <property type="protein sequence ID" value="MBW6409369.1"/>
    <property type="molecule type" value="Genomic_DNA"/>
</dbReference>
<dbReference type="Gene3D" id="3.30.1310.20">
    <property type="entry name" value="PRTase-like"/>
    <property type="match status" value="1"/>
</dbReference>
<proteinExistence type="predicted"/>
<keyword evidence="2" id="KW-0328">Glycosyltransferase</keyword>
<evidence type="ECO:0000313" key="3">
    <source>
        <dbReference type="Proteomes" id="UP001519921"/>
    </source>
</evidence>
<dbReference type="SUPFAM" id="SSF53271">
    <property type="entry name" value="PRTase-like"/>
    <property type="match status" value="1"/>
</dbReference>
<dbReference type="CDD" id="cd06223">
    <property type="entry name" value="PRTases_typeI"/>
    <property type="match status" value="1"/>
</dbReference>
<dbReference type="Pfam" id="PF00156">
    <property type="entry name" value="Pribosyltran"/>
    <property type="match status" value="1"/>
</dbReference>
<organism evidence="2 3">
    <name type="scientific">Clostridium weizhouense</name>
    <dbReference type="NCBI Taxonomy" id="2859781"/>
    <lineage>
        <taxon>Bacteria</taxon>
        <taxon>Bacillati</taxon>
        <taxon>Bacillota</taxon>
        <taxon>Clostridia</taxon>
        <taxon>Eubacteriales</taxon>
        <taxon>Clostridiaceae</taxon>
        <taxon>Clostridium</taxon>
    </lineage>
</organism>
<protein>
    <submittedName>
        <fullName evidence="2">Phosphoribosyltransferase</fullName>
    </submittedName>
</protein>
<dbReference type="GO" id="GO:0016757">
    <property type="term" value="F:glycosyltransferase activity"/>
    <property type="evidence" value="ECO:0007669"/>
    <property type="project" value="UniProtKB-KW"/>
</dbReference>
<keyword evidence="3" id="KW-1185">Reference proteome</keyword>
<evidence type="ECO:0000259" key="1">
    <source>
        <dbReference type="Pfam" id="PF00156"/>
    </source>
</evidence>
<feature type="domain" description="Phosphoribosyltransferase" evidence="1">
    <location>
        <begin position="15"/>
        <end position="176"/>
    </location>
</feature>
<dbReference type="RefSeq" id="WP_219778432.1">
    <property type="nucleotide sequence ID" value="NZ_JAHXPT010000003.1"/>
</dbReference>
<accession>A0ABS7ALD2</accession>
<dbReference type="InterPro" id="IPR000836">
    <property type="entry name" value="PRTase_dom"/>
</dbReference>
<keyword evidence="2" id="KW-0808">Transferase</keyword>
<dbReference type="Proteomes" id="UP001519921">
    <property type="component" value="Unassembled WGS sequence"/>
</dbReference>
<evidence type="ECO:0000313" key="2">
    <source>
        <dbReference type="EMBL" id="MBW6409369.1"/>
    </source>
</evidence>
<name>A0ABS7ALD2_9CLOT</name>
<gene>
    <name evidence="2" type="ORF">KYD98_04640</name>
</gene>
<sequence>MFIDRKDAGEQLSINLKKFKDENPIVLAIPRGGIITAYETIKKFKFEWDLIIPRKISLPYNKEVAIGAVSLDGTYLLDERYIDMLNISKEYIQNEMFQQIDEIKKKLNKYKGNENFPDVKNKTVIIIDDGIATGFTIQAAIKSIKKHDAKKIILAIPIAPQNTISMLEKIVDEVICLFIPYDFYAVGSYYENFEQTTDEEIFNVINELKKYSCNK</sequence>